<evidence type="ECO:0000313" key="3">
    <source>
        <dbReference type="Proteomes" id="UP001549167"/>
    </source>
</evidence>
<organism evidence="2 3">
    <name type="scientific">Alkalibacillus flavidus</name>
    <dbReference type="NCBI Taxonomy" id="546021"/>
    <lineage>
        <taxon>Bacteria</taxon>
        <taxon>Bacillati</taxon>
        <taxon>Bacillota</taxon>
        <taxon>Bacilli</taxon>
        <taxon>Bacillales</taxon>
        <taxon>Bacillaceae</taxon>
        <taxon>Alkalibacillus</taxon>
    </lineage>
</organism>
<keyword evidence="1" id="KW-0812">Transmembrane</keyword>
<keyword evidence="1" id="KW-0472">Membrane</keyword>
<evidence type="ECO:0000313" key="2">
    <source>
        <dbReference type="EMBL" id="MET3683326.1"/>
    </source>
</evidence>
<evidence type="ECO:0000256" key="1">
    <source>
        <dbReference type="SAM" id="Phobius"/>
    </source>
</evidence>
<gene>
    <name evidence="2" type="ORF">ABID56_001421</name>
</gene>
<protein>
    <submittedName>
        <fullName evidence="2">Membrane protein YdbS with pleckstrin-like domain</fullName>
    </submittedName>
</protein>
<proteinExistence type="predicted"/>
<dbReference type="EMBL" id="JBEPMX010000006">
    <property type="protein sequence ID" value="MET3683326.1"/>
    <property type="molecule type" value="Genomic_DNA"/>
</dbReference>
<dbReference type="RefSeq" id="WP_354219908.1">
    <property type="nucleotide sequence ID" value="NZ_JBEPMX010000006.1"/>
</dbReference>
<reference evidence="2 3" key="1">
    <citation type="submission" date="2024-06" db="EMBL/GenBank/DDBJ databases">
        <title>Genomic Encyclopedia of Type Strains, Phase IV (KMG-IV): sequencing the most valuable type-strain genomes for metagenomic binning, comparative biology and taxonomic classification.</title>
        <authorList>
            <person name="Goeker M."/>
        </authorList>
    </citation>
    <scope>NUCLEOTIDE SEQUENCE [LARGE SCALE GENOMIC DNA]</scope>
    <source>
        <strain evidence="2 3">DSM 23520</strain>
    </source>
</reference>
<keyword evidence="3" id="KW-1185">Reference proteome</keyword>
<name>A0ABV2KUT5_9BACI</name>
<keyword evidence="1" id="KW-1133">Transmembrane helix</keyword>
<feature type="transmembrane region" description="Helical" evidence="1">
    <location>
        <begin position="27"/>
        <end position="48"/>
    </location>
</feature>
<sequence>MKRLLMIALIFVTAVLAGLNRLYDSPWLYWVSLIAILITLTIVVTAGVKRNKRDG</sequence>
<comment type="caution">
    <text evidence="2">The sequence shown here is derived from an EMBL/GenBank/DDBJ whole genome shotgun (WGS) entry which is preliminary data.</text>
</comment>
<accession>A0ABV2KUT5</accession>
<dbReference type="Proteomes" id="UP001549167">
    <property type="component" value="Unassembled WGS sequence"/>
</dbReference>